<dbReference type="EMBL" id="JACFYJ010000062">
    <property type="protein sequence ID" value="MEI6000985.1"/>
    <property type="molecule type" value="Genomic_DNA"/>
</dbReference>
<protein>
    <submittedName>
        <fullName evidence="2">Uncharacterized protein</fullName>
    </submittedName>
</protein>
<dbReference type="RefSeq" id="WP_336600820.1">
    <property type="nucleotide sequence ID" value="NZ_JACFYJ010000062.1"/>
</dbReference>
<keyword evidence="3" id="KW-1185">Reference proteome</keyword>
<dbReference type="Proteomes" id="UP001386437">
    <property type="component" value="Unassembled WGS sequence"/>
</dbReference>
<organism evidence="2 3">
    <name type="scientific">Paraburkholderia bengalensis</name>
    <dbReference type="NCBI Taxonomy" id="2747562"/>
    <lineage>
        <taxon>Bacteria</taxon>
        <taxon>Pseudomonadati</taxon>
        <taxon>Pseudomonadota</taxon>
        <taxon>Betaproteobacteria</taxon>
        <taxon>Burkholderiales</taxon>
        <taxon>Burkholderiaceae</taxon>
        <taxon>Paraburkholderia</taxon>
    </lineage>
</organism>
<name>A0ABU8IZ91_9BURK</name>
<keyword evidence="1" id="KW-0732">Signal</keyword>
<sequence>MKRKAVSHLQLGFAAALIAINALSSNVKPQEITTLVQQGVALAQVVAAAGPTGR</sequence>
<reference evidence="2 3" key="1">
    <citation type="journal article" date="2022" name="Arch. Microbiol.">
        <title>Paraburkholderia bengalensis sp. nov. isolated from roots of Oryza sativa, IR64.</title>
        <authorList>
            <person name="Nag P."/>
            <person name="Mondal N."/>
            <person name="Sarkar J."/>
            <person name="Das S."/>
        </authorList>
    </citation>
    <scope>NUCLEOTIDE SEQUENCE [LARGE SCALE GENOMIC DNA]</scope>
    <source>
        <strain evidence="2 3">IR64_4_BI</strain>
    </source>
</reference>
<evidence type="ECO:0000256" key="1">
    <source>
        <dbReference type="SAM" id="SignalP"/>
    </source>
</evidence>
<feature type="signal peptide" evidence="1">
    <location>
        <begin position="1"/>
        <end position="24"/>
    </location>
</feature>
<evidence type="ECO:0000313" key="3">
    <source>
        <dbReference type="Proteomes" id="UP001386437"/>
    </source>
</evidence>
<gene>
    <name evidence="2" type="ORF">H3V53_28515</name>
</gene>
<accession>A0ABU8IZ91</accession>
<comment type="caution">
    <text evidence="2">The sequence shown here is derived from an EMBL/GenBank/DDBJ whole genome shotgun (WGS) entry which is preliminary data.</text>
</comment>
<proteinExistence type="predicted"/>
<feature type="chain" id="PRO_5046002237" evidence="1">
    <location>
        <begin position="25"/>
        <end position="54"/>
    </location>
</feature>
<evidence type="ECO:0000313" key="2">
    <source>
        <dbReference type="EMBL" id="MEI6000985.1"/>
    </source>
</evidence>